<dbReference type="PANTHER" id="PTHR11566:SF149">
    <property type="entry name" value="GTPASE, PUTATIVE (AFU_ORTHOLOGUE AFUA_6G11890)-RELATED"/>
    <property type="match status" value="1"/>
</dbReference>
<dbReference type="Pfam" id="PF00350">
    <property type="entry name" value="Dynamin_N"/>
    <property type="match status" value="1"/>
</dbReference>
<dbReference type="GO" id="GO:0006897">
    <property type="term" value="P:endocytosis"/>
    <property type="evidence" value="ECO:0007669"/>
    <property type="project" value="TreeGrafter"/>
</dbReference>
<evidence type="ECO:0000313" key="5">
    <source>
        <dbReference type="Proteomes" id="UP000248961"/>
    </source>
</evidence>
<dbReference type="EMBL" id="KZ824283">
    <property type="protein sequence ID" value="RAL12548.1"/>
    <property type="molecule type" value="Genomic_DNA"/>
</dbReference>
<evidence type="ECO:0000259" key="3">
    <source>
        <dbReference type="PROSITE" id="PS51388"/>
    </source>
</evidence>
<dbReference type="InterPro" id="IPR045063">
    <property type="entry name" value="Dynamin_N"/>
</dbReference>
<dbReference type="GO" id="GO:0003924">
    <property type="term" value="F:GTPase activity"/>
    <property type="evidence" value="ECO:0007669"/>
    <property type="project" value="InterPro"/>
</dbReference>
<dbReference type="PRINTS" id="PR00195">
    <property type="entry name" value="DYNAMIN"/>
</dbReference>
<keyword evidence="2" id="KW-0342">GTP-binding</keyword>
<dbReference type="GO" id="GO:0000266">
    <property type="term" value="P:mitochondrial fission"/>
    <property type="evidence" value="ECO:0007669"/>
    <property type="project" value="TreeGrafter"/>
</dbReference>
<dbReference type="InterPro" id="IPR022812">
    <property type="entry name" value="Dynamin"/>
</dbReference>
<dbReference type="OrthoDB" id="415706at2759"/>
<dbReference type="RefSeq" id="XP_025551702.1">
    <property type="nucleotide sequence ID" value="XM_025691749.1"/>
</dbReference>
<dbReference type="CDD" id="cd08771">
    <property type="entry name" value="DLP_1"/>
    <property type="match status" value="1"/>
</dbReference>
<dbReference type="InterPro" id="IPR027417">
    <property type="entry name" value="P-loop_NTPase"/>
</dbReference>
<protein>
    <submittedName>
        <fullName evidence="4">P-loop containing nucleoside triphosphate hydrolase protein</fullName>
    </submittedName>
</protein>
<evidence type="ECO:0000313" key="4">
    <source>
        <dbReference type="EMBL" id="RAL12548.1"/>
    </source>
</evidence>
<organism evidence="4 5">
    <name type="scientific">Aspergillus homomorphus (strain CBS 101889)</name>
    <dbReference type="NCBI Taxonomy" id="1450537"/>
    <lineage>
        <taxon>Eukaryota</taxon>
        <taxon>Fungi</taxon>
        <taxon>Dikarya</taxon>
        <taxon>Ascomycota</taxon>
        <taxon>Pezizomycotina</taxon>
        <taxon>Eurotiomycetes</taxon>
        <taxon>Eurotiomycetidae</taxon>
        <taxon>Eurotiales</taxon>
        <taxon>Aspergillaceae</taxon>
        <taxon>Aspergillus</taxon>
        <taxon>Aspergillus subgen. Circumdati</taxon>
    </lineage>
</organism>
<sequence>MSDNSTFVQLQSRQSKLLDGLDELRTISSIKNFEFPQLVVCGSKGSGKSSVLEALSHIHFSGKVEGCTQFATEVIRRRGPTSTFKATLEPGPSCTDAERTERLRSFESSLSTQPFYLPNLLELAKEHLGLDKHQITDDVLKVEISEPYAPNLKIVDLPSLLPSKKEDTDIIKSLTKRYLEDTRSIILAVISAEEKSDLQNVLELASECDPKKERTMSIITHLDCLEPNSEQEKKYIDLIQNDQKSLQLGWHALHCWFYDSRPVWIEERDSKEKAFFSNTRWVAVPREYVGAICLRSRLGDIISNHAQSQIPGLIIDIQTKIANLRAKLDGMGPPRSEINQQRNYLFRISRDFERIVGQALNGVYLDDFFGSSEISDNAYDFRRFRATIRDLNDCFAEAMNLRGSRWRIQEPWETGTTENVATQLNPYLDGWAPIDIDRAMLEARISEHAHRNRGLEPPGNMNNLTVGFLFCEMSEPWEGLAQQHMEMVWGSVHHFIKLLLQCLADARTVDQLMNKVFEPRLCDMKDALSSKLQELMSYLKRGHPLPIGNSFLSRIRRVEKQGSIVNAARITDTAVVDANLTALATITASQTMRNPRSTNTAADILNQMQAYYDSAIVTFVDNVATLGIENCLLAPLEEIFTTQTISEMSDKEVTEIACEPESYQEDHKRISHELDKLKAGLNAIKSWSRNPANSRVPSTLARFYEGKLLGASLVTQ</sequence>
<keyword evidence="5" id="KW-1185">Reference proteome</keyword>
<keyword evidence="1" id="KW-0547">Nucleotide-binding</keyword>
<dbReference type="GeneID" id="37196038"/>
<dbReference type="InterPro" id="IPR020850">
    <property type="entry name" value="GED_dom"/>
</dbReference>
<dbReference type="STRING" id="1450537.A0A395I093"/>
<dbReference type="GO" id="GO:0005525">
    <property type="term" value="F:GTP binding"/>
    <property type="evidence" value="ECO:0007669"/>
    <property type="project" value="InterPro"/>
</dbReference>
<evidence type="ECO:0000256" key="1">
    <source>
        <dbReference type="ARBA" id="ARBA00022741"/>
    </source>
</evidence>
<dbReference type="Proteomes" id="UP000248961">
    <property type="component" value="Unassembled WGS sequence"/>
</dbReference>
<dbReference type="GO" id="GO:0008017">
    <property type="term" value="F:microtubule binding"/>
    <property type="evidence" value="ECO:0007669"/>
    <property type="project" value="TreeGrafter"/>
</dbReference>
<dbReference type="AlphaFoldDB" id="A0A395I093"/>
<accession>A0A395I093</accession>
<dbReference type="InterPro" id="IPR001401">
    <property type="entry name" value="Dynamin_GTPase"/>
</dbReference>
<dbReference type="GO" id="GO:0048312">
    <property type="term" value="P:intracellular distribution of mitochondria"/>
    <property type="evidence" value="ECO:0007669"/>
    <property type="project" value="TreeGrafter"/>
</dbReference>
<dbReference type="GO" id="GO:0016559">
    <property type="term" value="P:peroxisome fission"/>
    <property type="evidence" value="ECO:0007669"/>
    <property type="project" value="TreeGrafter"/>
</dbReference>
<name>A0A395I093_ASPHC</name>
<dbReference type="GO" id="GO:0005739">
    <property type="term" value="C:mitochondrion"/>
    <property type="evidence" value="ECO:0007669"/>
    <property type="project" value="TreeGrafter"/>
</dbReference>
<dbReference type="VEuPathDB" id="FungiDB:BO97DRAFT_344825"/>
<keyword evidence="4" id="KW-0378">Hydrolase</keyword>
<feature type="domain" description="GED" evidence="3">
    <location>
        <begin position="601"/>
        <end position="692"/>
    </location>
</feature>
<dbReference type="InterPro" id="IPR000375">
    <property type="entry name" value="Dynamin_stalk"/>
</dbReference>
<dbReference type="SMART" id="SM00053">
    <property type="entry name" value="DYNc"/>
    <property type="match status" value="1"/>
</dbReference>
<dbReference type="SUPFAM" id="SSF52540">
    <property type="entry name" value="P-loop containing nucleoside triphosphate hydrolases"/>
    <property type="match status" value="1"/>
</dbReference>
<dbReference type="PANTHER" id="PTHR11566">
    <property type="entry name" value="DYNAMIN"/>
    <property type="match status" value="1"/>
</dbReference>
<dbReference type="GO" id="GO:0016020">
    <property type="term" value="C:membrane"/>
    <property type="evidence" value="ECO:0007669"/>
    <property type="project" value="TreeGrafter"/>
</dbReference>
<proteinExistence type="predicted"/>
<reference evidence="4 5" key="1">
    <citation type="submission" date="2018-02" db="EMBL/GenBank/DDBJ databases">
        <title>The genomes of Aspergillus section Nigri reveals drivers in fungal speciation.</title>
        <authorList>
            <consortium name="DOE Joint Genome Institute"/>
            <person name="Vesth T.C."/>
            <person name="Nybo J."/>
            <person name="Theobald S."/>
            <person name="Brandl J."/>
            <person name="Frisvad J.C."/>
            <person name="Nielsen K.F."/>
            <person name="Lyhne E.K."/>
            <person name="Kogle M.E."/>
            <person name="Kuo A."/>
            <person name="Riley R."/>
            <person name="Clum A."/>
            <person name="Nolan M."/>
            <person name="Lipzen A."/>
            <person name="Salamov A."/>
            <person name="Henrissat B."/>
            <person name="Wiebenga A."/>
            <person name="De vries R.P."/>
            <person name="Grigoriev I.V."/>
            <person name="Mortensen U.H."/>
            <person name="Andersen M.R."/>
            <person name="Baker S.E."/>
        </authorList>
    </citation>
    <scope>NUCLEOTIDE SEQUENCE [LARGE SCALE GENOMIC DNA]</scope>
    <source>
        <strain evidence="4 5">CBS 101889</strain>
    </source>
</reference>
<dbReference type="PROSITE" id="PS51388">
    <property type="entry name" value="GED"/>
    <property type="match status" value="1"/>
</dbReference>
<dbReference type="Gene3D" id="3.40.50.300">
    <property type="entry name" value="P-loop containing nucleotide triphosphate hydrolases"/>
    <property type="match status" value="1"/>
</dbReference>
<dbReference type="Pfam" id="PF01031">
    <property type="entry name" value="Dynamin_M"/>
    <property type="match status" value="1"/>
</dbReference>
<gene>
    <name evidence="4" type="ORF">BO97DRAFT_344825</name>
</gene>
<evidence type="ECO:0000256" key="2">
    <source>
        <dbReference type="ARBA" id="ARBA00023134"/>
    </source>
</evidence>
<dbReference type="GO" id="GO:0005874">
    <property type="term" value="C:microtubule"/>
    <property type="evidence" value="ECO:0007669"/>
    <property type="project" value="TreeGrafter"/>
</dbReference>